<dbReference type="GeneID" id="28725639"/>
<sequence>MFRLAAYNCKTVPVFSRYGSGRFGSTLTFVEATKDGKVTPSSLSALNASSLLGNDITALIVGSNAPSAVNSLKELDCPQLKTIMVAKNAAFDNYLPENLTPLCANLLKQSGYSHFVAAASAVGKNLLPRVGAMCDIQPINDVVQIKDKKTFVRPVYAGNVLLTVEDSQEKKIISIRSSSFPAAATGANSASVEDIPEFEASNIDVKWEGANLLQSERPELGSAKRIVSGGRGLKNKETFEKLITPLADACNAAIGATRAAVDAGFCDNSLQIGQTGKVVAPELYIGLGVSGAIQHMAGMKDSKVIVAINKDPEAPIFQYADFGMVGDLNEIVPELTEKLQKV</sequence>
<comment type="subcellular location">
    <subcellularLocation>
        <location evidence="1 7">Mitochondrion matrix</location>
    </subcellularLocation>
</comment>
<dbReference type="STRING" id="45286.A0A0X8HVK6"/>
<dbReference type="GO" id="GO:0009055">
    <property type="term" value="F:electron transfer activity"/>
    <property type="evidence" value="ECO:0007669"/>
    <property type="project" value="InterPro"/>
</dbReference>
<keyword evidence="7" id="KW-0813">Transport</keyword>
<feature type="binding site" evidence="8">
    <location>
        <position position="309"/>
    </location>
    <ligand>
        <name>FAD</name>
        <dbReference type="ChEBI" id="CHEBI:57692"/>
    </ligand>
</feature>
<dbReference type="SUPFAM" id="SSF52467">
    <property type="entry name" value="DHS-like NAD/FAD-binding domain"/>
    <property type="match status" value="1"/>
</dbReference>
<dbReference type="Pfam" id="PF00766">
    <property type="entry name" value="ETF_alpha"/>
    <property type="match status" value="1"/>
</dbReference>
<accession>A0A0X8HVK6</accession>
<evidence type="ECO:0000256" key="8">
    <source>
        <dbReference type="PIRSR" id="PIRSR000089-1"/>
    </source>
</evidence>
<dbReference type="CDD" id="cd01715">
    <property type="entry name" value="ETF_alpha"/>
    <property type="match status" value="1"/>
</dbReference>
<dbReference type="GO" id="GO:0050660">
    <property type="term" value="F:flavin adenine dinucleotide binding"/>
    <property type="evidence" value="ECO:0007669"/>
    <property type="project" value="InterPro"/>
</dbReference>
<evidence type="ECO:0000256" key="5">
    <source>
        <dbReference type="ARBA" id="ARBA00022827"/>
    </source>
</evidence>
<dbReference type="OrthoDB" id="1715808at2759"/>
<keyword evidence="11" id="KW-1185">Reference proteome</keyword>
<dbReference type="GO" id="GO:0033539">
    <property type="term" value="P:fatty acid beta-oxidation using acyl-CoA dehydrogenase"/>
    <property type="evidence" value="ECO:0007669"/>
    <property type="project" value="TreeGrafter"/>
</dbReference>
<dbReference type="InterPro" id="IPR014730">
    <property type="entry name" value="ETF_a/b_N"/>
</dbReference>
<evidence type="ECO:0000256" key="1">
    <source>
        <dbReference type="ARBA" id="ARBA00004305"/>
    </source>
</evidence>
<keyword evidence="5 7" id="KW-0274">FAD</keyword>
<dbReference type="Gene3D" id="3.40.50.620">
    <property type="entry name" value="HUPs"/>
    <property type="match status" value="1"/>
</dbReference>
<feature type="binding site" evidence="8">
    <location>
        <begin position="271"/>
        <end position="275"/>
    </location>
    <ligand>
        <name>FAD</name>
        <dbReference type="ChEBI" id="CHEBI:57692"/>
    </ligand>
</feature>
<evidence type="ECO:0000259" key="9">
    <source>
        <dbReference type="SMART" id="SM00893"/>
    </source>
</evidence>
<dbReference type="GO" id="GO:0005759">
    <property type="term" value="C:mitochondrial matrix"/>
    <property type="evidence" value="ECO:0007669"/>
    <property type="project" value="UniProtKB-SubCell"/>
</dbReference>
<dbReference type="PANTHER" id="PTHR43153">
    <property type="entry name" value="ELECTRON TRANSFER FLAVOPROTEIN ALPHA"/>
    <property type="match status" value="1"/>
</dbReference>
<feature type="binding site" evidence="8">
    <location>
        <begin position="288"/>
        <end position="295"/>
    </location>
    <ligand>
        <name>FAD</name>
        <dbReference type="ChEBI" id="CHEBI:57692"/>
    </ligand>
</feature>
<organism evidence="10 11">
    <name type="scientific">Eremothecium sinecaudum</name>
    <dbReference type="NCBI Taxonomy" id="45286"/>
    <lineage>
        <taxon>Eukaryota</taxon>
        <taxon>Fungi</taxon>
        <taxon>Dikarya</taxon>
        <taxon>Ascomycota</taxon>
        <taxon>Saccharomycotina</taxon>
        <taxon>Saccharomycetes</taxon>
        <taxon>Saccharomycetales</taxon>
        <taxon>Saccharomycetaceae</taxon>
        <taxon>Eremothecium</taxon>
    </lineage>
</organism>
<evidence type="ECO:0000256" key="2">
    <source>
        <dbReference type="ARBA" id="ARBA00005817"/>
    </source>
</evidence>
<evidence type="ECO:0000256" key="4">
    <source>
        <dbReference type="ARBA" id="ARBA00022630"/>
    </source>
</evidence>
<dbReference type="SUPFAM" id="SSF52402">
    <property type="entry name" value="Adenine nucleotide alpha hydrolases-like"/>
    <property type="match status" value="1"/>
</dbReference>
<comment type="cofactor">
    <cofactor evidence="7 8">
        <name>FAD</name>
        <dbReference type="ChEBI" id="CHEBI:57692"/>
    </cofactor>
    <text evidence="7 8">Binds 1 FAD per dimer.</text>
</comment>
<dbReference type="Proteomes" id="UP000243052">
    <property type="component" value="Chromosome vii"/>
</dbReference>
<comment type="similarity">
    <text evidence="2 7">Belongs to the ETF alpha-subunit/FixB family.</text>
</comment>
<dbReference type="InterPro" id="IPR014731">
    <property type="entry name" value="ETF_asu_C"/>
</dbReference>
<dbReference type="InterPro" id="IPR001308">
    <property type="entry name" value="ETF_a/FixB"/>
</dbReference>
<dbReference type="RefSeq" id="XP_017989290.1">
    <property type="nucleotide sequence ID" value="XM_018133547.1"/>
</dbReference>
<keyword evidence="4 7" id="KW-0285">Flavoprotein</keyword>
<dbReference type="SMART" id="SM00893">
    <property type="entry name" value="ETF"/>
    <property type="match status" value="1"/>
</dbReference>
<keyword evidence="7" id="KW-0249">Electron transport</keyword>
<evidence type="ECO:0000256" key="6">
    <source>
        <dbReference type="ARBA" id="ARBA00025416"/>
    </source>
</evidence>
<dbReference type="FunFam" id="3.40.50.1220:FF:000001">
    <property type="entry name" value="Electron transfer flavoprotein, alpha subunit"/>
    <property type="match status" value="1"/>
</dbReference>
<dbReference type="Gene3D" id="3.40.50.1220">
    <property type="entry name" value="TPP-binding domain"/>
    <property type="match status" value="1"/>
</dbReference>
<feature type="binding site" evidence="8">
    <location>
        <begin position="257"/>
        <end position="258"/>
    </location>
    <ligand>
        <name>FAD</name>
        <dbReference type="ChEBI" id="CHEBI:57692"/>
    </ligand>
</feature>
<evidence type="ECO:0000256" key="3">
    <source>
        <dbReference type="ARBA" id="ARBA00011355"/>
    </source>
</evidence>
<protein>
    <recommendedName>
        <fullName evidence="7">Probable electron transfer flavoprotein subunit alpha</fullName>
    </recommendedName>
</protein>
<evidence type="ECO:0000313" key="10">
    <source>
        <dbReference type="EMBL" id="AMD22294.1"/>
    </source>
</evidence>
<feature type="binding site" evidence="8">
    <location>
        <position position="231"/>
    </location>
    <ligand>
        <name>FAD</name>
        <dbReference type="ChEBI" id="CHEBI:57692"/>
    </ligand>
</feature>
<dbReference type="PANTHER" id="PTHR43153:SF1">
    <property type="entry name" value="ELECTRON TRANSFER FLAVOPROTEIN SUBUNIT ALPHA, MITOCHONDRIAL"/>
    <property type="match status" value="1"/>
</dbReference>
<evidence type="ECO:0000313" key="11">
    <source>
        <dbReference type="Proteomes" id="UP000243052"/>
    </source>
</evidence>
<gene>
    <name evidence="10" type="ORF">AW171_hschr74320</name>
</gene>
<name>A0A0X8HVK6_9SACH</name>
<dbReference type="EMBL" id="CP014247">
    <property type="protein sequence ID" value="AMD22294.1"/>
    <property type="molecule type" value="Genomic_DNA"/>
</dbReference>
<comment type="subunit">
    <text evidence="3 7">Heterodimer of an alpha and a beta subunit.</text>
</comment>
<dbReference type="InterPro" id="IPR014729">
    <property type="entry name" value="Rossmann-like_a/b/a_fold"/>
</dbReference>
<evidence type="ECO:0000256" key="7">
    <source>
        <dbReference type="PIRNR" id="PIRNR000089"/>
    </source>
</evidence>
<dbReference type="PIRSF" id="PIRSF000089">
    <property type="entry name" value="Electra_flavoP_a"/>
    <property type="match status" value="1"/>
</dbReference>
<dbReference type="InterPro" id="IPR029035">
    <property type="entry name" value="DHS-like_NAD/FAD-binding_dom"/>
</dbReference>
<keyword evidence="7" id="KW-0496">Mitochondrion</keyword>
<reference evidence="10 11" key="1">
    <citation type="submission" date="2016-01" db="EMBL/GenBank/DDBJ databases">
        <title>Genome sequence of the yeast Holleya sinecauda.</title>
        <authorList>
            <person name="Dietrich F.S."/>
        </authorList>
    </citation>
    <scope>NUCLEOTIDE SEQUENCE [LARGE SCALE GENOMIC DNA]</scope>
    <source>
        <strain evidence="10 11">ATCC 58844</strain>
    </source>
</reference>
<proteinExistence type="inferred from homology"/>
<dbReference type="InterPro" id="IPR033947">
    <property type="entry name" value="ETF_alpha_N"/>
</dbReference>
<dbReference type="AlphaFoldDB" id="A0A0X8HVK6"/>
<dbReference type="Pfam" id="PF01012">
    <property type="entry name" value="ETF"/>
    <property type="match status" value="1"/>
</dbReference>
<feature type="domain" description="Electron transfer flavoprotein alpha/beta-subunit N-terminal" evidence="9">
    <location>
        <begin position="26"/>
        <end position="217"/>
    </location>
</feature>
<comment type="function">
    <text evidence="6 7">The electron transfer flavoprotein serves as a specific electron acceptor for several dehydrogenases, including five acyl-CoA dehydrogenases, glutaryl-CoA and sarcosine dehydrogenase. It transfers the electrons to the main mitochondrial respiratory chain via ETF-ubiquinone oxidoreductase (ETF dehydrogenase).</text>
</comment>